<evidence type="ECO:0000313" key="4">
    <source>
        <dbReference type="Proteomes" id="UP000546257"/>
    </source>
</evidence>
<comment type="caution">
    <text evidence="3">The sequence shown here is derived from an EMBL/GenBank/DDBJ whole genome shotgun (WGS) entry which is preliminary data.</text>
</comment>
<accession>A0A7J9SKQ1</accession>
<evidence type="ECO:0000256" key="1">
    <source>
        <dbReference type="SAM" id="MobiDB-lite"/>
    </source>
</evidence>
<keyword evidence="4" id="KW-1185">Reference proteome</keyword>
<dbReference type="Pfam" id="PF26239">
    <property type="entry name" value="DUF8054"/>
    <property type="match status" value="1"/>
</dbReference>
<reference evidence="3 4" key="1">
    <citation type="submission" date="2020-08" db="EMBL/GenBank/DDBJ databases">
        <authorList>
            <person name="Seo M.-J."/>
        </authorList>
    </citation>
    <scope>NUCLEOTIDE SEQUENCE [LARGE SCALE GENOMIC DNA]</scope>
    <source>
        <strain evidence="3 4">MBLA0160</strain>
    </source>
</reference>
<organism evidence="3 4">
    <name type="scientific">Halobellus ruber</name>
    <dbReference type="NCBI Taxonomy" id="2761102"/>
    <lineage>
        <taxon>Archaea</taxon>
        <taxon>Methanobacteriati</taxon>
        <taxon>Methanobacteriota</taxon>
        <taxon>Stenosarchaea group</taxon>
        <taxon>Halobacteria</taxon>
        <taxon>Halobacteriales</taxon>
        <taxon>Haloferacaceae</taxon>
        <taxon>Halobellus</taxon>
    </lineage>
</organism>
<name>A0A7J9SKQ1_9EURY</name>
<feature type="compositionally biased region" description="Acidic residues" evidence="1">
    <location>
        <begin position="179"/>
        <end position="188"/>
    </location>
</feature>
<evidence type="ECO:0000313" key="3">
    <source>
        <dbReference type="EMBL" id="MBB6647530.1"/>
    </source>
</evidence>
<feature type="domain" description="DUF8054" evidence="2">
    <location>
        <begin position="6"/>
        <end position="176"/>
    </location>
</feature>
<dbReference type="AlphaFoldDB" id="A0A7J9SKQ1"/>
<dbReference type="EMBL" id="JACKXD010000006">
    <property type="protein sequence ID" value="MBB6647530.1"/>
    <property type="molecule type" value="Genomic_DNA"/>
</dbReference>
<dbReference type="InterPro" id="IPR058367">
    <property type="entry name" value="DUF8054"/>
</dbReference>
<protein>
    <recommendedName>
        <fullName evidence="2">DUF8054 domain-containing protein</fullName>
    </recommendedName>
</protein>
<evidence type="ECO:0000259" key="2">
    <source>
        <dbReference type="Pfam" id="PF26239"/>
    </source>
</evidence>
<dbReference type="Proteomes" id="UP000546257">
    <property type="component" value="Unassembled WGS sequence"/>
</dbReference>
<dbReference type="RefSeq" id="WP_185193909.1">
    <property type="nucleotide sequence ID" value="NZ_JACKXD010000006.1"/>
</dbReference>
<gene>
    <name evidence="3" type="ORF">H5V44_14765</name>
</gene>
<feature type="compositionally biased region" description="Basic and acidic residues" evidence="1">
    <location>
        <begin position="163"/>
        <end position="172"/>
    </location>
</feature>
<proteinExistence type="predicted"/>
<sequence>MIADGRIPEGRLCRSRTDADVGETLAGVLDRELTGYVVFEPQGSILRGGDERAVLTFEDGIPVLAYHAPSDAGGTDALAALSGGVFHAESYELPAEALAAAHRVEALEVPPTAPADRLADDEALVERTREAAPDDRIRDERDASAVAAFLSDPDRIEAIREEARAEAEERAAEWGLTEQLDDDRPDDE</sequence>
<feature type="region of interest" description="Disordered" evidence="1">
    <location>
        <begin position="163"/>
        <end position="188"/>
    </location>
</feature>